<evidence type="ECO:0000256" key="1">
    <source>
        <dbReference type="ARBA" id="ARBA00011073"/>
    </source>
</evidence>
<evidence type="ECO:0000256" key="7">
    <source>
        <dbReference type="SAM" id="MobiDB-lite"/>
    </source>
</evidence>
<keyword evidence="3 5" id="KW-0378">Hydrolase</keyword>
<feature type="domain" description="Peptidase S8/S53" evidence="9">
    <location>
        <begin position="197"/>
        <end position="554"/>
    </location>
</feature>
<dbReference type="PROSITE" id="PS51892">
    <property type="entry name" value="SUBTILASE"/>
    <property type="match status" value="1"/>
</dbReference>
<dbReference type="Gene3D" id="3.40.50.200">
    <property type="entry name" value="Peptidase S8/S53 domain"/>
    <property type="match status" value="1"/>
</dbReference>
<dbReference type="PROSITE" id="PS00138">
    <property type="entry name" value="SUBTILASE_SER"/>
    <property type="match status" value="1"/>
</dbReference>
<keyword evidence="11" id="KW-1185">Reference proteome</keyword>
<dbReference type="AlphaFoldDB" id="A0A239EG08"/>
<dbReference type="InterPro" id="IPR000209">
    <property type="entry name" value="Peptidase_S8/S53_dom"/>
</dbReference>
<dbReference type="SUPFAM" id="SSF52743">
    <property type="entry name" value="Subtilisin-like"/>
    <property type="match status" value="1"/>
</dbReference>
<dbReference type="InterPro" id="IPR023827">
    <property type="entry name" value="Peptidase_S8_Asp-AS"/>
</dbReference>
<dbReference type="Pfam" id="PF00082">
    <property type="entry name" value="Peptidase_S8"/>
    <property type="match status" value="1"/>
</dbReference>
<feature type="region of interest" description="Disordered" evidence="7">
    <location>
        <begin position="100"/>
        <end position="166"/>
    </location>
</feature>
<comment type="similarity">
    <text evidence="1 5 6">Belongs to the peptidase S8 family.</text>
</comment>
<evidence type="ECO:0000256" key="8">
    <source>
        <dbReference type="SAM" id="SignalP"/>
    </source>
</evidence>
<feature type="signal peptide" evidence="8">
    <location>
        <begin position="1"/>
        <end position="24"/>
    </location>
</feature>
<dbReference type="PANTHER" id="PTHR43806:SF11">
    <property type="entry name" value="CEREVISIN-RELATED"/>
    <property type="match status" value="1"/>
</dbReference>
<evidence type="ECO:0000259" key="9">
    <source>
        <dbReference type="Pfam" id="PF00082"/>
    </source>
</evidence>
<dbReference type="RefSeq" id="WP_245878276.1">
    <property type="nucleotide sequence ID" value="NZ_FZOD01000009.1"/>
</dbReference>
<feature type="compositionally biased region" description="Basic and acidic residues" evidence="7">
    <location>
        <begin position="107"/>
        <end position="124"/>
    </location>
</feature>
<keyword evidence="2 5" id="KW-0645">Protease</keyword>
<sequence>MKGVIVIAAVVALAAAGSTPPAQAWKMGAAPGVETEYVVLYKQGVSAADARRAVKSAGGTIVKENGAVGVATITTTNADFAGAVRDSGSIEGVAHNRSISDVPAPRRRTEAREAAPDGAVEKAGDGAPAGSVRGRPLAMRAGKPSGKPLGMRAGGSPGRPLGKPAPGAEPLSELQWDMKQIHATVAGSYRHQQGDPGVLVGILDTGVDASHPDIAPNFNHKLSRNFTVDIPVDANGKALDGPCEAEPDHSCNDPADVDERDHGTHVASSIASPINQLGIAGVAPKVSIVSLRVGQDSGLFFLQPTVDALTYAGDVGIDVVNMSYYIDPWLFNCTDNPADSPADRLEQATIIKATQRALTYAHDRGVTLISAAGNGSTDYTKELTDASSPDVASTPGEAPYKRRITPSCVSMPTEGNHVISISSTAISGRKAYYSDYGNGYVDLAAPGGDVFDTEAGARDVSLATLAAYPKAVAEARGQLNPDGTPKVANVVRDCRGTVCGYYQYLQGTSMASPRAAGVAALIVSRFGRPDRVHGGKTLDPAVVEEHLRNSATKMSCPTASASTYTRRLSDATVTEKQVCEGSGPRNGFYGSGIVDALRAVH</sequence>
<feature type="active site" description="Charge relay system" evidence="5">
    <location>
        <position position="262"/>
    </location>
</feature>
<evidence type="ECO:0000256" key="2">
    <source>
        <dbReference type="ARBA" id="ARBA00022670"/>
    </source>
</evidence>
<evidence type="ECO:0000256" key="4">
    <source>
        <dbReference type="ARBA" id="ARBA00022825"/>
    </source>
</evidence>
<dbReference type="Proteomes" id="UP000198282">
    <property type="component" value="Unassembled WGS sequence"/>
</dbReference>
<dbReference type="PROSITE" id="PS00137">
    <property type="entry name" value="SUBTILASE_HIS"/>
    <property type="match status" value="1"/>
</dbReference>
<dbReference type="InterPro" id="IPR015500">
    <property type="entry name" value="Peptidase_S8_subtilisin-rel"/>
</dbReference>
<protein>
    <submittedName>
        <fullName evidence="10">Serine protease, subtilisin family</fullName>
    </submittedName>
</protein>
<dbReference type="EMBL" id="FZOD01000009">
    <property type="protein sequence ID" value="SNS43595.1"/>
    <property type="molecule type" value="Genomic_DNA"/>
</dbReference>
<dbReference type="InterPro" id="IPR036852">
    <property type="entry name" value="Peptidase_S8/S53_dom_sf"/>
</dbReference>
<evidence type="ECO:0000256" key="5">
    <source>
        <dbReference type="PROSITE-ProRule" id="PRU01240"/>
    </source>
</evidence>
<dbReference type="GO" id="GO:0004252">
    <property type="term" value="F:serine-type endopeptidase activity"/>
    <property type="evidence" value="ECO:0007669"/>
    <property type="project" value="UniProtKB-UniRule"/>
</dbReference>
<name>A0A239EG08_9ACTN</name>
<dbReference type="PRINTS" id="PR00723">
    <property type="entry name" value="SUBTILISIN"/>
</dbReference>
<dbReference type="InterPro" id="IPR050131">
    <property type="entry name" value="Peptidase_S8_subtilisin-like"/>
</dbReference>
<evidence type="ECO:0000313" key="11">
    <source>
        <dbReference type="Proteomes" id="UP000198282"/>
    </source>
</evidence>
<reference evidence="10 11" key="1">
    <citation type="submission" date="2017-06" db="EMBL/GenBank/DDBJ databases">
        <authorList>
            <person name="Kim H.J."/>
            <person name="Triplett B.A."/>
        </authorList>
    </citation>
    <scope>NUCLEOTIDE SEQUENCE [LARGE SCALE GENOMIC DNA]</scope>
    <source>
        <strain evidence="10 11">CGMCC 4.2132</strain>
    </source>
</reference>
<feature type="active site" description="Charge relay system" evidence="5">
    <location>
        <position position="509"/>
    </location>
</feature>
<dbReference type="InterPro" id="IPR022398">
    <property type="entry name" value="Peptidase_S8_His-AS"/>
</dbReference>
<organism evidence="10 11">
    <name type="scientific">Streptosporangium subroseum</name>
    <dbReference type="NCBI Taxonomy" id="106412"/>
    <lineage>
        <taxon>Bacteria</taxon>
        <taxon>Bacillati</taxon>
        <taxon>Actinomycetota</taxon>
        <taxon>Actinomycetes</taxon>
        <taxon>Streptosporangiales</taxon>
        <taxon>Streptosporangiaceae</taxon>
        <taxon>Streptosporangium</taxon>
    </lineage>
</organism>
<feature type="chain" id="PRO_5013189920" evidence="8">
    <location>
        <begin position="25"/>
        <end position="601"/>
    </location>
</feature>
<keyword evidence="4 5" id="KW-0720">Serine protease</keyword>
<dbReference type="PANTHER" id="PTHR43806">
    <property type="entry name" value="PEPTIDASE S8"/>
    <property type="match status" value="1"/>
</dbReference>
<accession>A0A239EG08</accession>
<keyword evidence="8" id="KW-0732">Signal</keyword>
<evidence type="ECO:0000256" key="3">
    <source>
        <dbReference type="ARBA" id="ARBA00022801"/>
    </source>
</evidence>
<dbReference type="GO" id="GO:0006508">
    <property type="term" value="P:proteolysis"/>
    <property type="evidence" value="ECO:0007669"/>
    <property type="project" value="UniProtKB-KW"/>
</dbReference>
<feature type="active site" description="Charge relay system" evidence="5">
    <location>
        <position position="204"/>
    </location>
</feature>
<evidence type="ECO:0000256" key="6">
    <source>
        <dbReference type="RuleBase" id="RU003355"/>
    </source>
</evidence>
<dbReference type="InterPro" id="IPR023828">
    <property type="entry name" value="Peptidase_S8_Ser-AS"/>
</dbReference>
<evidence type="ECO:0000313" key="10">
    <source>
        <dbReference type="EMBL" id="SNS43595.1"/>
    </source>
</evidence>
<dbReference type="PROSITE" id="PS00136">
    <property type="entry name" value="SUBTILASE_ASP"/>
    <property type="match status" value="1"/>
</dbReference>
<proteinExistence type="inferred from homology"/>
<gene>
    <name evidence="10" type="ORF">SAMN05216276_1009129</name>
</gene>